<accession>A0A2H0TWK1</accession>
<feature type="region of interest" description="Disordered" evidence="1">
    <location>
        <begin position="1"/>
        <end position="24"/>
    </location>
</feature>
<dbReference type="EMBL" id="PFBY01000021">
    <property type="protein sequence ID" value="PIR76521.1"/>
    <property type="molecule type" value="Genomic_DNA"/>
</dbReference>
<protein>
    <submittedName>
        <fullName evidence="2">Uncharacterized protein</fullName>
    </submittedName>
</protein>
<sequence>MTMSGYSESYRPDNPRQDEQGSRDYEIVKQRFKLSKIFEDFEILLSTEPDPKKIKTYIEELNTAEIPDFITHKLQEITDKYQILKDEHAKNVQTIKEHFPTSSNEELGHAIFTTYIGTSPKGDVICIIDGPEPYILFEFTNPDDYVLFLQGAVTSAPGGNFHRSWSLEIPSTQQEHPPQKIHAKVICINTNKEQTTPERKRGFVHERQHFINDTIDFQAIEQNDAENHEHSWASKLLKDEFFAFSRDGRTPQEIRTILGGGPVYSWIFEALPEQAQKKLHEQLNDIIDACNKVDFKTYELHPSRFIGMLYDIPFSHLAESINNIVVYQKKTRRKMTEKIQQHTNDRRKKESGISAQWYINQYEDGKFKGKDV</sequence>
<organism evidence="2 3">
    <name type="scientific">Candidatus Magasanikbacteria bacterium CG10_big_fil_rev_8_21_14_0_10_42_10</name>
    <dbReference type="NCBI Taxonomy" id="1974649"/>
    <lineage>
        <taxon>Bacteria</taxon>
        <taxon>Candidatus Magasanikiibacteriota</taxon>
    </lineage>
</organism>
<evidence type="ECO:0000313" key="2">
    <source>
        <dbReference type="EMBL" id="PIR76521.1"/>
    </source>
</evidence>
<reference evidence="3" key="1">
    <citation type="submission" date="2017-09" db="EMBL/GenBank/DDBJ databases">
        <title>Depth-based differentiation of microbial function through sediment-hosted aquifers and enrichment of novel symbionts in the deep terrestrial subsurface.</title>
        <authorList>
            <person name="Probst A.J."/>
            <person name="Ladd B."/>
            <person name="Jarett J.K."/>
            <person name="Geller-Mcgrath D.E."/>
            <person name="Sieber C.M.K."/>
            <person name="Emerson J.B."/>
            <person name="Anantharaman K."/>
            <person name="Thomas B.C."/>
            <person name="Malmstrom R."/>
            <person name="Stieglmeier M."/>
            <person name="Klingl A."/>
            <person name="Woyke T."/>
            <person name="Ryan C.M."/>
            <person name="Banfield J.F."/>
        </authorList>
    </citation>
    <scope>NUCLEOTIDE SEQUENCE [LARGE SCALE GENOMIC DNA]</scope>
</reference>
<feature type="compositionally biased region" description="Basic and acidic residues" evidence="1">
    <location>
        <begin position="10"/>
        <end position="24"/>
    </location>
</feature>
<comment type="caution">
    <text evidence="2">The sequence shown here is derived from an EMBL/GenBank/DDBJ whole genome shotgun (WGS) entry which is preliminary data.</text>
</comment>
<evidence type="ECO:0000313" key="3">
    <source>
        <dbReference type="Proteomes" id="UP000231530"/>
    </source>
</evidence>
<name>A0A2H0TWK1_9BACT</name>
<dbReference type="Proteomes" id="UP000231530">
    <property type="component" value="Unassembled WGS sequence"/>
</dbReference>
<evidence type="ECO:0000256" key="1">
    <source>
        <dbReference type="SAM" id="MobiDB-lite"/>
    </source>
</evidence>
<dbReference type="AlphaFoldDB" id="A0A2H0TWK1"/>
<proteinExistence type="predicted"/>
<gene>
    <name evidence="2" type="ORF">COU32_01705</name>
</gene>